<feature type="transmembrane region" description="Helical" evidence="9">
    <location>
        <begin position="447"/>
        <end position="468"/>
    </location>
</feature>
<organism evidence="15 16">
    <name type="scientific">Conexibacter stalactiti</name>
    <dbReference type="NCBI Taxonomy" id="1940611"/>
    <lineage>
        <taxon>Bacteria</taxon>
        <taxon>Bacillati</taxon>
        <taxon>Actinomycetota</taxon>
        <taxon>Thermoleophilia</taxon>
        <taxon>Solirubrobacterales</taxon>
        <taxon>Conexibacteraceae</taxon>
        <taxon>Conexibacter</taxon>
    </lineage>
</organism>
<feature type="transmembrane region" description="Helical" evidence="9">
    <location>
        <begin position="821"/>
        <end position="847"/>
    </location>
</feature>
<feature type="compositionally biased region" description="Basic and acidic residues" evidence="11">
    <location>
        <begin position="900"/>
        <end position="917"/>
    </location>
</feature>
<evidence type="ECO:0000259" key="12">
    <source>
        <dbReference type="Pfam" id="PF02355"/>
    </source>
</evidence>
<evidence type="ECO:0000259" key="14">
    <source>
        <dbReference type="Pfam" id="PF22599"/>
    </source>
</evidence>
<evidence type="ECO:0000256" key="7">
    <source>
        <dbReference type="ARBA" id="ARBA00023010"/>
    </source>
</evidence>
<dbReference type="HAMAP" id="MF_01463_B">
    <property type="entry name" value="SecD_B"/>
    <property type="match status" value="1"/>
</dbReference>
<keyword evidence="2 9" id="KW-0813">Transport</keyword>
<evidence type="ECO:0000256" key="8">
    <source>
        <dbReference type="ARBA" id="ARBA00023136"/>
    </source>
</evidence>
<proteinExistence type="inferred from homology"/>
<feature type="transmembrane region" description="Helical" evidence="9">
    <location>
        <begin position="572"/>
        <end position="592"/>
    </location>
</feature>
<evidence type="ECO:0000313" key="15">
    <source>
        <dbReference type="EMBL" id="MDW5595159.1"/>
    </source>
</evidence>
<keyword evidence="5 9" id="KW-0653">Protein transport</keyword>
<dbReference type="InterPro" id="IPR005791">
    <property type="entry name" value="SecD"/>
</dbReference>
<feature type="transmembrane region" description="Helical" evidence="9">
    <location>
        <begin position="394"/>
        <end position="413"/>
    </location>
</feature>
<evidence type="ECO:0000259" key="13">
    <source>
        <dbReference type="Pfam" id="PF21760"/>
    </source>
</evidence>
<evidence type="ECO:0000256" key="10">
    <source>
        <dbReference type="HAMAP-Rule" id="MF_01464"/>
    </source>
</evidence>
<dbReference type="InterPro" id="IPR055344">
    <property type="entry name" value="SecD_SecF_C_bact"/>
</dbReference>
<reference evidence="16" key="1">
    <citation type="submission" date="2023-07" db="EMBL/GenBank/DDBJ databases">
        <title>Conexibacter stalactiti sp. nov., isolated from stalactites in a lava cave and emended description of the genus Conexibacter.</title>
        <authorList>
            <person name="Lee S.D."/>
        </authorList>
    </citation>
    <scope>NUCLEOTIDE SEQUENCE [LARGE SCALE GENOMIC DNA]</scope>
    <source>
        <strain evidence="16">KCTC 39840</strain>
    </source>
</reference>
<evidence type="ECO:0000313" key="16">
    <source>
        <dbReference type="Proteomes" id="UP001284601"/>
    </source>
</evidence>
<feature type="region of interest" description="Disordered" evidence="11">
    <location>
        <begin position="873"/>
        <end position="982"/>
    </location>
</feature>
<comment type="subcellular location">
    <subcellularLocation>
        <location evidence="1 9">Cell membrane</location>
        <topology evidence="1 9">Multi-pass membrane protein</topology>
    </subcellularLocation>
</comment>
<protein>
    <recommendedName>
        <fullName evidence="9 10">Multifunctional fusion protein</fullName>
    </recommendedName>
    <domain>
        <recommendedName>
            <fullName evidence="9">Protein translocase subunit SecD</fullName>
        </recommendedName>
    </domain>
    <domain>
        <recommendedName>
            <fullName evidence="10">Protein-export membrane protein SecF</fullName>
        </recommendedName>
    </domain>
</protein>
<dbReference type="InterPro" id="IPR022646">
    <property type="entry name" value="SecD/SecF_CS"/>
</dbReference>
<feature type="transmembrane region" description="Helical" evidence="9">
    <location>
        <begin position="489"/>
        <end position="511"/>
    </location>
</feature>
<dbReference type="Proteomes" id="UP001284601">
    <property type="component" value="Unassembled WGS sequence"/>
</dbReference>
<name>A0ABU4HSX5_9ACTN</name>
<dbReference type="NCBIfam" id="TIGR00966">
    <property type="entry name" value="transloc_SecF"/>
    <property type="match status" value="1"/>
</dbReference>
<dbReference type="Pfam" id="PF02355">
    <property type="entry name" value="SecD_SecF_C"/>
    <property type="match status" value="2"/>
</dbReference>
<dbReference type="InterPro" id="IPR048631">
    <property type="entry name" value="SecD_1st"/>
</dbReference>
<keyword evidence="8 9" id="KW-0472">Membrane</keyword>
<evidence type="ECO:0000256" key="6">
    <source>
        <dbReference type="ARBA" id="ARBA00022989"/>
    </source>
</evidence>
<feature type="domain" description="SecDF P1 head subdomain" evidence="14">
    <location>
        <begin position="246"/>
        <end position="372"/>
    </location>
</feature>
<dbReference type="EMBL" id="JAWSTH010000028">
    <property type="protein sequence ID" value="MDW5595159.1"/>
    <property type="molecule type" value="Genomic_DNA"/>
</dbReference>
<keyword evidence="4 9" id="KW-0812">Transmembrane</keyword>
<feature type="domain" description="Protein export membrane protein SecD/SecF C-terminal" evidence="12">
    <location>
        <begin position="674"/>
        <end position="849"/>
    </location>
</feature>
<comment type="caution">
    <text evidence="9">Lacks conserved residue(s) required for the propagation of feature annotation.</text>
</comment>
<comment type="function">
    <text evidence="9">Part of the Sec protein translocase complex. Interacts with the SecYEG preprotein conducting channel. SecDF uses the proton motive force (PMF) to complete protein translocation after the ATP-dependent function of SecA.</text>
</comment>
<comment type="similarity">
    <text evidence="9">Belongs to the SecD/SecF family. SecD subfamily.</text>
</comment>
<dbReference type="InterPro" id="IPR022645">
    <property type="entry name" value="SecD/SecF_bac"/>
</dbReference>
<feature type="transmembrane region" description="Helical" evidence="9">
    <location>
        <begin position="517"/>
        <end position="541"/>
    </location>
</feature>
<dbReference type="Pfam" id="PF21760">
    <property type="entry name" value="SecD_1st"/>
    <property type="match status" value="1"/>
</dbReference>
<keyword evidence="3 9" id="KW-1003">Cell membrane</keyword>
<dbReference type="SUPFAM" id="SSF82866">
    <property type="entry name" value="Multidrug efflux transporter AcrB transmembrane domain"/>
    <property type="match status" value="2"/>
</dbReference>
<feature type="transmembrane region" description="Helical" evidence="9">
    <location>
        <begin position="717"/>
        <end position="738"/>
    </location>
</feature>
<evidence type="ECO:0000256" key="5">
    <source>
        <dbReference type="ARBA" id="ARBA00022927"/>
    </source>
</evidence>
<feature type="transmembrane region" description="Helical" evidence="9">
    <location>
        <begin position="744"/>
        <end position="766"/>
    </location>
</feature>
<feature type="transmembrane region" description="Helical" evidence="9">
    <location>
        <begin position="797"/>
        <end position="815"/>
    </location>
</feature>
<feature type="domain" description="Protein translocase subunit SecDF P1" evidence="13">
    <location>
        <begin position="60"/>
        <end position="116"/>
    </location>
</feature>
<dbReference type="InterPro" id="IPR054384">
    <property type="entry name" value="SecDF_P1_head"/>
</dbReference>
<evidence type="ECO:0000256" key="4">
    <source>
        <dbReference type="ARBA" id="ARBA00022692"/>
    </source>
</evidence>
<evidence type="ECO:0000256" key="11">
    <source>
        <dbReference type="SAM" id="MobiDB-lite"/>
    </source>
</evidence>
<feature type="domain" description="Protein export membrane protein SecD/SecF C-terminal" evidence="12">
    <location>
        <begin position="375"/>
        <end position="546"/>
    </location>
</feature>
<dbReference type="Pfam" id="PF22599">
    <property type="entry name" value="SecDF_P1_head"/>
    <property type="match status" value="1"/>
</dbReference>
<dbReference type="PANTHER" id="PTHR30081:SF1">
    <property type="entry name" value="PROTEIN TRANSLOCASE SUBUNIT SECD"/>
    <property type="match status" value="1"/>
</dbReference>
<dbReference type="Gene3D" id="3.30.1360.200">
    <property type="match status" value="1"/>
</dbReference>
<dbReference type="RefSeq" id="WP_318597496.1">
    <property type="nucleotide sequence ID" value="NZ_JAWSTH010000028.1"/>
</dbReference>
<evidence type="ECO:0000256" key="2">
    <source>
        <dbReference type="ARBA" id="ARBA00022448"/>
    </source>
</evidence>
<dbReference type="PANTHER" id="PTHR30081">
    <property type="entry name" value="PROTEIN-EXPORT MEMBRANE PROTEIN SEC"/>
    <property type="match status" value="1"/>
</dbReference>
<dbReference type="Gene3D" id="3.30.70.3220">
    <property type="match status" value="1"/>
</dbReference>
<dbReference type="NCBIfam" id="TIGR01129">
    <property type="entry name" value="secD"/>
    <property type="match status" value="1"/>
</dbReference>
<dbReference type="Gene3D" id="1.20.1640.10">
    <property type="entry name" value="Multidrug efflux transporter AcrB transmembrane domain"/>
    <property type="match status" value="2"/>
</dbReference>
<feature type="compositionally biased region" description="Basic residues" evidence="11">
    <location>
        <begin position="971"/>
        <end position="982"/>
    </location>
</feature>
<dbReference type="NCBIfam" id="TIGR00916">
    <property type="entry name" value="2A0604s01"/>
    <property type="match status" value="2"/>
</dbReference>
<dbReference type="InterPro" id="IPR005665">
    <property type="entry name" value="SecF_bac"/>
</dbReference>
<feature type="transmembrane region" description="Helical" evidence="9">
    <location>
        <begin position="418"/>
        <end position="435"/>
    </location>
</feature>
<comment type="caution">
    <text evidence="15">The sequence shown here is derived from an EMBL/GenBank/DDBJ whole genome shotgun (WGS) entry which is preliminary data.</text>
</comment>
<accession>A0ABU4HSX5</accession>
<dbReference type="Pfam" id="PF07549">
    <property type="entry name" value="Sec_GG"/>
    <property type="match status" value="1"/>
</dbReference>
<evidence type="ECO:0000256" key="3">
    <source>
        <dbReference type="ARBA" id="ARBA00022475"/>
    </source>
</evidence>
<keyword evidence="16" id="KW-1185">Reference proteome</keyword>
<evidence type="ECO:0000256" key="9">
    <source>
        <dbReference type="HAMAP-Rule" id="MF_01463"/>
    </source>
</evidence>
<dbReference type="PRINTS" id="PR01755">
    <property type="entry name" value="SECFTRNLCASE"/>
</dbReference>
<evidence type="ECO:0000256" key="1">
    <source>
        <dbReference type="ARBA" id="ARBA00004651"/>
    </source>
</evidence>
<dbReference type="InterPro" id="IPR022813">
    <property type="entry name" value="SecD/SecF_arch_bac"/>
</dbReference>
<dbReference type="HAMAP" id="MF_01464_B">
    <property type="entry name" value="SecF_B"/>
    <property type="match status" value="1"/>
</dbReference>
<feature type="transmembrane region" description="Helical" evidence="9">
    <location>
        <begin position="690"/>
        <end position="710"/>
    </location>
</feature>
<comment type="similarity">
    <text evidence="10">Belongs to the SecD/SecF family. SecF subfamily.</text>
</comment>
<comment type="subunit">
    <text evidence="10">Forms a complex with SecD. Part of the essential Sec protein translocation apparatus which comprises SecA, SecYEG and auxiliary proteins SecDF. Other proteins may also be involved.</text>
</comment>
<gene>
    <name evidence="9 15" type="primary">secD</name>
    <name evidence="10" type="synonym">secF</name>
    <name evidence="15" type="ORF">R7226_12480</name>
</gene>
<keyword evidence="7 9" id="KW-0811">Translocation</keyword>
<dbReference type="InterPro" id="IPR048634">
    <property type="entry name" value="SecD_SecF_C"/>
</dbReference>
<keyword evidence="6 9" id="KW-1133">Transmembrane helix</keyword>
<comment type="subunit">
    <text evidence="9">Forms a complex with SecF. Part of the essential Sec protein translocation apparatus which comprises SecA, SecYEG and auxiliary proteins SecDF. Other proteins may also be involved.</text>
</comment>
<sequence>MNERRRTGLILLLVIGLLAASGIVIATKDTKLGLDLEGGVELVYQGEPTPQVPRVTAEAVDRAVEIIRDRVDQLGVGEPEIVRAGSDQISVGLPSVQDIERAKAQVGTPAQLYFYDWEENVLGPDGRFVAPQLASQEPTATGISQAGGDASRGQTLLDAVRLASRQRASTDSRGGSREGSAYYAFDRDGRYLAGPEKTERDLVSAIDSRATSLPAGTQVFEVPQGWVVLQAVTRGAGERIEIDDPAARFYVLRDNVALSGNDIKDPAQGFNQSQQPDVEFRFTNRGKDAFQRVTREISQRGQSLALPGTTSATVAQHFAVALDGKLISVASIDPQRLPDGIDGENGAIIEGGFTIQSAQDLANLLKLGALPIGLELISQSQVSATLGKQALNEGLLAGAVGLALVALFLVAFYRILGVIATVALLIYGVYFYALIKLVPITMTLPGIAGTILTIGVAADANIVIFERVKEEVRAGRSVPAAISVGYRKGLTAIIDANVVTVMVAFILFMLATAGVKGFAFTLGVGTLVSLFTAVLATQAILTTMGKTRLLARPSALGAGGEGHRWNADFMGLSRWFFSLSGIILLICALAIGSKGINFGIDFTSGTRVTTNLVQPADESEVRATLESVGASDAKIQRVQNEALGPNVVQISTEQLEPTQVQELRTALERDFGGVTNFTSSSVGPSFGETIANNAIVAIIASLFVISAYIALRFQWRFAVPVLIAVAHDILIVSGIYALTGREVTASTVAALLTVLGYSLYDTIIVFDRIRENMPRMPRAAFSQIVNRSMSEVLTRSLVTSLSTGIPILALMIFGGETLQDFAFALLVGVLSGAYSSVFIAGPVLWHWKEREQVYTTRRRRIKAENGGIVPPYALATSGAPVDVEPERKVRRRGRLTAPDDPERGVSADEFEEMKRDIDVEDGAAAVTRPPRRARTATASPPPPPPPARDPDGRAPDEPENDGMVNEPRRPAPPRRRRHGRPR</sequence>